<feature type="compositionally biased region" description="Acidic residues" evidence="1">
    <location>
        <begin position="576"/>
        <end position="587"/>
    </location>
</feature>
<feature type="region of interest" description="Disordered" evidence="1">
    <location>
        <begin position="541"/>
        <end position="1140"/>
    </location>
</feature>
<feature type="compositionally biased region" description="Polar residues" evidence="1">
    <location>
        <begin position="913"/>
        <end position="926"/>
    </location>
</feature>
<evidence type="ECO:0000313" key="4">
    <source>
        <dbReference type="Proteomes" id="UP000317318"/>
    </source>
</evidence>
<dbReference type="EMBL" id="CP036268">
    <property type="protein sequence ID" value="QDT38058.1"/>
    <property type="molecule type" value="Genomic_DNA"/>
</dbReference>
<organism evidence="3 4">
    <name type="scientific">Stratiformator vulcanicus</name>
    <dbReference type="NCBI Taxonomy" id="2527980"/>
    <lineage>
        <taxon>Bacteria</taxon>
        <taxon>Pseudomonadati</taxon>
        <taxon>Planctomycetota</taxon>
        <taxon>Planctomycetia</taxon>
        <taxon>Planctomycetales</taxon>
        <taxon>Planctomycetaceae</taxon>
        <taxon>Stratiformator</taxon>
    </lineage>
</organism>
<feature type="compositionally biased region" description="Basic and acidic residues" evidence="1">
    <location>
        <begin position="1152"/>
        <end position="1211"/>
    </location>
</feature>
<feature type="region of interest" description="Disordered" evidence="1">
    <location>
        <begin position="1152"/>
        <end position="1243"/>
    </location>
</feature>
<evidence type="ECO:0000256" key="2">
    <source>
        <dbReference type="SAM" id="Phobius"/>
    </source>
</evidence>
<evidence type="ECO:0000313" key="3">
    <source>
        <dbReference type="EMBL" id="QDT38058.1"/>
    </source>
</evidence>
<keyword evidence="4" id="KW-1185">Reference proteome</keyword>
<dbReference type="KEGG" id="svp:Pan189_24430"/>
<gene>
    <name evidence="3" type="ORF">Pan189_24430</name>
</gene>
<feature type="compositionally biased region" description="Low complexity" evidence="1">
    <location>
        <begin position="1063"/>
        <end position="1085"/>
    </location>
</feature>
<feature type="compositionally biased region" description="Polar residues" evidence="1">
    <location>
        <begin position="631"/>
        <end position="642"/>
    </location>
</feature>
<sequence>MAGTVEKSSRKYLDFQEYVDFQVDKARSAIKWTDILTSLAGIALLGLVYLLAFAILDHWVIEGGMSKLGRALMLGGLAIVSLGWIIWRVVVPYWRKVNSLYAAWQIERSSPEMRGSLLSLVDGAGGTGGVNLGVRQAIQKRAATALTKVDVDHAIDRRRLLWLSYAVLAAVVLVCLYAVFSPKSIGNSIVRAFLPAAAVDVDTETEILKVLPGDATLAAGEPVLFEVNLGGKQPEVVSLTVTTDDRRLVDESLKLSAEDEVSRLWSRSWSGPEGLGIDVGFSYRVKAGDASAGPFRIEVVRPPSAEVETIAYDFPDYMGFEDTTRSEPEIDAYEGTEVTVTALANQPLRSARLVFADSPNFDAEGGISAVAEERSFELGSSGERLTARFPLRLRSDQSSPKYYRIECVSESGLKSRDHAVYEVRIRPDLDPEILLRDPRSDIERPANAIVPLLWAARDDFAVTSVAVRFEKNGSALPKELQLAKGAASSVGNQSQLKLENFRLEAGDELTFWLKAFDNREPKPNATNSQRVRISIIEPVSPEEVEERLEEDRRKQDELVKDRNDASDANDDRGDDPSADDDSSEGEGGESGTKQEIGKQDGPGEPGNDKNAGDSEDSNSSDTGGQDGSQSKNGSSGEQNSPSEPLANDGSADDQALRRAVEHFNELDEQKDGEDEPKDSGGTGEAGTENQSGERDPQGREEQDPEAPSNQSDEQRPDENGQKGEDAQGGQNSDGGMPKPGDGSEGDGGNATDGAPDAGEASDEGAGSGESTGPGDGEADPQAGRGKNERPGSDEGDAAQSEDGTDSGEQTPASDDGNAESRPADGSEKGPARGSDERDPNAAKADGPLEREGPKGATEQRTPDEGERPENSRSEEGPPPEGARPDRGSSDDGGQSDPSANEGNGNSDVDRESPNNAEDNGTQQSTRDAPAGADEPAGSGQPDGQKSDQPDGGEAGGSQEASEGNRGPDGTGTAETTDQQDPNGTPGESGSPEESDPSMTPKDGSEKSQSESSAGDESGESSESGGSSEKSKSDGESQGSGSSGESSSESSSSAGESGKGQGSGSSSDGSSSSSGEAGSSSSESGSSEGGGGTGGQSSSDDQNSAKDSAGAGGGTAAGESSSEGGTGGGSSGGEEADLDYAKQATDLVLKRLEEDLERGEPDPELLEKLGWGDDDLKRFSQRLRDRLSQKKPETAREQAKSREFDEMLKSIDFDNPIPEVRNRQIDSSPQGGSAGRRTKAPPEYRDLYDAFTRSIAGKNGLPGEE</sequence>
<name>A0A517R2H0_9PLAN</name>
<feature type="compositionally biased region" description="Low complexity" evidence="1">
    <location>
        <begin position="1035"/>
        <end position="1055"/>
    </location>
</feature>
<feature type="compositionally biased region" description="Basic and acidic residues" evidence="1">
    <location>
        <begin position="712"/>
        <end position="725"/>
    </location>
</feature>
<feature type="compositionally biased region" description="Low complexity" evidence="1">
    <location>
        <begin position="1009"/>
        <end position="1027"/>
    </location>
</feature>
<feature type="compositionally biased region" description="Basic and acidic residues" evidence="1">
    <location>
        <begin position="691"/>
        <end position="701"/>
    </location>
</feature>
<feature type="compositionally biased region" description="Basic and acidic residues" evidence="1">
    <location>
        <begin position="821"/>
        <end position="853"/>
    </location>
</feature>
<feature type="compositionally biased region" description="Polar residues" evidence="1">
    <location>
        <begin position="972"/>
        <end position="982"/>
    </location>
</feature>
<feature type="transmembrane region" description="Helical" evidence="2">
    <location>
        <begin position="160"/>
        <end position="180"/>
    </location>
</feature>
<keyword evidence="2" id="KW-1133">Transmembrane helix</keyword>
<dbReference type="AlphaFoldDB" id="A0A517R2H0"/>
<feature type="compositionally biased region" description="Low complexity" evidence="1">
    <location>
        <begin position="619"/>
        <end position="630"/>
    </location>
</feature>
<dbReference type="OrthoDB" id="257350at2"/>
<keyword evidence="2" id="KW-0812">Transmembrane</keyword>
<evidence type="ECO:0000256" key="1">
    <source>
        <dbReference type="SAM" id="MobiDB-lite"/>
    </source>
</evidence>
<feature type="transmembrane region" description="Helical" evidence="2">
    <location>
        <begin position="68"/>
        <end position="87"/>
    </location>
</feature>
<feature type="compositionally biased region" description="Basic and acidic residues" evidence="1">
    <location>
        <begin position="654"/>
        <end position="669"/>
    </location>
</feature>
<protein>
    <submittedName>
        <fullName evidence="3">Uncharacterized protein</fullName>
    </submittedName>
</protein>
<feature type="compositionally biased region" description="Basic and acidic residues" evidence="1">
    <location>
        <begin position="860"/>
        <end position="875"/>
    </location>
</feature>
<reference evidence="3 4" key="1">
    <citation type="submission" date="2019-02" db="EMBL/GenBank/DDBJ databases">
        <title>Deep-cultivation of Planctomycetes and their phenomic and genomic characterization uncovers novel biology.</title>
        <authorList>
            <person name="Wiegand S."/>
            <person name="Jogler M."/>
            <person name="Boedeker C."/>
            <person name="Pinto D."/>
            <person name="Vollmers J."/>
            <person name="Rivas-Marin E."/>
            <person name="Kohn T."/>
            <person name="Peeters S.H."/>
            <person name="Heuer A."/>
            <person name="Rast P."/>
            <person name="Oberbeckmann S."/>
            <person name="Bunk B."/>
            <person name="Jeske O."/>
            <person name="Meyerdierks A."/>
            <person name="Storesund J.E."/>
            <person name="Kallscheuer N."/>
            <person name="Luecker S."/>
            <person name="Lage O.M."/>
            <person name="Pohl T."/>
            <person name="Merkel B.J."/>
            <person name="Hornburger P."/>
            <person name="Mueller R.-W."/>
            <person name="Bruemmer F."/>
            <person name="Labrenz M."/>
            <person name="Spormann A.M."/>
            <person name="Op den Camp H."/>
            <person name="Overmann J."/>
            <person name="Amann R."/>
            <person name="Jetten M.S.M."/>
            <person name="Mascher T."/>
            <person name="Medema M.H."/>
            <person name="Devos D.P."/>
            <person name="Kaster A.-K."/>
            <person name="Ovreas L."/>
            <person name="Rohde M."/>
            <person name="Galperin M.Y."/>
            <person name="Jogler C."/>
        </authorList>
    </citation>
    <scope>NUCLEOTIDE SEQUENCE [LARGE SCALE GENOMIC DNA]</scope>
    <source>
        <strain evidence="3 4">Pan189</strain>
    </source>
</reference>
<proteinExistence type="predicted"/>
<dbReference type="RefSeq" id="WP_145364115.1">
    <property type="nucleotide sequence ID" value="NZ_CP036268.1"/>
</dbReference>
<feature type="transmembrane region" description="Helical" evidence="2">
    <location>
        <begin position="35"/>
        <end position="56"/>
    </location>
</feature>
<accession>A0A517R2H0</accession>
<keyword evidence="2" id="KW-0472">Membrane</keyword>
<feature type="compositionally biased region" description="Basic and acidic residues" evidence="1">
    <location>
        <begin position="549"/>
        <end position="575"/>
    </location>
</feature>
<dbReference type="Proteomes" id="UP000317318">
    <property type="component" value="Chromosome"/>
</dbReference>
<feature type="compositionally biased region" description="Gly residues" evidence="1">
    <location>
        <begin position="765"/>
        <end position="775"/>
    </location>
</feature>